<dbReference type="InterPro" id="IPR049445">
    <property type="entry name" value="TetR_SbtR-like_C"/>
</dbReference>
<dbReference type="PRINTS" id="PR00455">
    <property type="entry name" value="HTHTETR"/>
</dbReference>
<evidence type="ECO:0000256" key="4">
    <source>
        <dbReference type="PROSITE-ProRule" id="PRU00335"/>
    </source>
</evidence>
<accession>A0ABT2JJT5</accession>
<protein>
    <submittedName>
        <fullName evidence="6">TetR/AcrR family transcriptional regulator</fullName>
    </submittedName>
</protein>
<dbReference type="SUPFAM" id="SSF48498">
    <property type="entry name" value="Tetracyclin repressor-like, C-terminal domain"/>
    <property type="match status" value="1"/>
</dbReference>
<evidence type="ECO:0000256" key="2">
    <source>
        <dbReference type="ARBA" id="ARBA00023125"/>
    </source>
</evidence>
<name>A0ABT2JJT5_9PSEU</name>
<dbReference type="PROSITE" id="PS50977">
    <property type="entry name" value="HTH_TETR_2"/>
    <property type="match status" value="1"/>
</dbReference>
<dbReference type="Pfam" id="PF21597">
    <property type="entry name" value="TetR_C_43"/>
    <property type="match status" value="1"/>
</dbReference>
<dbReference type="EMBL" id="JAFFZE010000031">
    <property type="protein sequence ID" value="MCT2588031.1"/>
    <property type="molecule type" value="Genomic_DNA"/>
</dbReference>
<dbReference type="PANTHER" id="PTHR30055:SF234">
    <property type="entry name" value="HTH-TYPE TRANSCRIPTIONAL REGULATOR BETI"/>
    <property type="match status" value="1"/>
</dbReference>
<dbReference type="InterPro" id="IPR050109">
    <property type="entry name" value="HTH-type_TetR-like_transc_reg"/>
</dbReference>
<evidence type="ECO:0000313" key="7">
    <source>
        <dbReference type="Proteomes" id="UP001156441"/>
    </source>
</evidence>
<dbReference type="Pfam" id="PF00440">
    <property type="entry name" value="TetR_N"/>
    <property type="match status" value="1"/>
</dbReference>
<evidence type="ECO:0000256" key="3">
    <source>
        <dbReference type="ARBA" id="ARBA00023163"/>
    </source>
</evidence>
<comment type="caution">
    <text evidence="6">The sequence shown here is derived from an EMBL/GenBank/DDBJ whole genome shotgun (WGS) entry which is preliminary data.</text>
</comment>
<dbReference type="SUPFAM" id="SSF46689">
    <property type="entry name" value="Homeodomain-like"/>
    <property type="match status" value="1"/>
</dbReference>
<keyword evidence="7" id="KW-1185">Reference proteome</keyword>
<dbReference type="InterPro" id="IPR009057">
    <property type="entry name" value="Homeodomain-like_sf"/>
</dbReference>
<evidence type="ECO:0000313" key="6">
    <source>
        <dbReference type="EMBL" id="MCT2588031.1"/>
    </source>
</evidence>
<sequence length="217" mass="23600">MASTSAKVREVPKPSPRLRTDAAANRTRILDTARDVFATEGLGVPMSEIARRAGLGVATLYRRFPTKEALVAEAFAEQMGECAGMLDAALADPDPWRAFCRVLTEVCEMQARDRGFSKAFVTAFPHVTEFREMRERAERGFVELVRRAQAAGALRPDFDPADVVLVLLANGGVHAGTSQTTMDASRRLVAYLLQAFRAENTAPLPRPAALPLDAALT</sequence>
<dbReference type="InterPro" id="IPR036271">
    <property type="entry name" value="Tet_transcr_reg_TetR-rel_C_sf"/>
</dbReference>
<evidence type="ECO:0000259" key="5">
    <source>
        <dbReference type="PROSITE" id="PS50977"/>
    </source>
</evidence>
<keyword evidence="1" id="KW-0805">Transcription regulation</keyword>
<organism evidence="6 7">
    <name type="scientific">Actinophytocola gossypii</name>
    <dbReference type="NCBI Taxonomy" id="2812003"/>
    <lineage>
        <taxon>Bacteria</taxon>
        <taxon>Bacillati</taxon>
        <taxon>Actinomycetota</taxon>
        <taxon>Actinomycetes</taxon>
        <taxon>Pseudonocardiales</taxon>
        <taxon>Pseudonocardiaceae</taxon>
    </lineage>
</organism>
<dbReference type="InterPro" id="IPR001647">
    <property type="entry name" value="HTH_TetR"/>
</dbReference>
<proteinExistence type="predicted"/>
<feature type="DNA-binding region" description="H-T-H motif" evidence="4">
    <location>
        <begin position="45"/>
        <end position="64"/>
    </location>
</feature>
<feature type="domain" description="HTH tetR-type" evidence="5">
    <location>
        <begin position="23"/>
        <end position="82"/>
    </location>
</feature>
<keyword evidence="2 4" id="KW-0238">DNA-binding</keyword>
<keyword evidence="3" id="KW-0804">Transcription</keyword>
<dbReference type="Gene3D" id="1.10.357.10">
    <property type="entry name" value="Tetracycline Repressor, domain 2"/>
    <property type="match status" value="1"/>
</dbReference>
<dbReference type="PANTHER" id="PTHR30055">
    <property type="entry name" value="HTH-TYPE TRANSCRIPTIONAL REGULATOR RUTR"/>
    <property type="match status" value="1"/>
</dbReference>
<reference evidence="6 7" key="1">
    <citation type="submission" date="2021-02" db="EMBL/GenBank/DDBJ databases">
        <title>Actinophytocola xerophila sp. nov., isolated from soil of cotton cropping field.</title>
        <authorList>
            <person name="Huang R."/>
            <person name="Chen X."/>
            <person name="Ge X."/>
            <person name="Liu W."/>
        </authorList>
    </citation>
    <scope>NUCLEOTIDE SEQUENCE [LARGE SCALE GENOMIC DNA]</scope>
    <source>
        <strain evidence="6 7">S1-96</strain>
    </source>
</reference>
<gene>
    <name evidence="6" type="ORF">JT362_33475</name>
</gene>
<dbReference type="Proteomes" id="UP001156441">
    <property type="component" value="Unassembled WGS sequence"/>
</dbReference>
<evidence type="ECO:0000256" key="1">
    <source>
        <dbReference type="ARBA" id="ARBA00023015"/>
    </source>
</evidence>